<feature type="domain" description="Mechanosensitive ion channel MscS" evidence="8">
    <location>
        <begin position="142"/>
        <end position="205"/>
    </location>
</feature>
<keyword evidence="5 7" id="KW-1133">Transmembrane helix</keyword>
<organism evidence="11 12">
    <name type="scientific">Ammonicoccus fulvus</name>
    <dbReference type="NCBI Taxonomy" id="3138240"/>
    <lineage>
        <taxon>Bacteria</taxon>
        <taxon>Bacillati</taxon>
        <taxon>Actinomycetota</taxon>
        <taxon>Actinomycetes</taxon>
        <taxon>Propionibacteriales</taxon>
        <taxon>Propionibacteriaceae</taxon>
        <taxon>Ammonicoccus</taxon>
    </lineage>
</organism>
<dbReference type="PANTHER" id="PTHR30460">
    <property type="entry name" value="MODERATE CONDUCTANCE MECHANOSENSITIVE CHANNEL YBIO"/>
    <property type="match status" value="1"/>
</dbReference>
<comment type="similarity">
    <text evidence="2">Belongs to the MscS (TC 1.A.23) family.</text>
</comment>
<dbReference type="RefSeq" id="WP_425307378.1">
    <property type="nucleotide sequence ID" value="NZ_CP154795.1"/>
</dbReference>
<dbReference type="InterPro" id="IPR010920">
    <property type="entry name" value="LSM_dom_sf"/>
</dbReference>
<dbReference type="InterPro" id="IPR011066">
    <property type="entry name" value="MscS_channel_C_sf"/>
</dbReference>
<accession>A0ABZ3FMA1</accession>
<feature type="transmembrane region" description="Helical" evidence="7">
    <location>
        <begin position="124"/>
        <end position="143"/>
    </location>
</feature>
<dbReference type="SUPFAM" id="SSF82689">
    <property type="entry name" value="Mechanosensitive channel protein MscS (YggB), C-terminal domain"/>
    <property type="match status" value="1"/>
</dbReference>
<evidence type="ECO:0000259" key="8">
    <source>
        <dbReference type="Pfam" id="PF00924"/>
    </source>
</evidence>
<dbReference type="InterPro" id="IPR006685">
    <property type="entry name" value="MscS_channel_2nd"/>
</dbReference>
<dbReference type="InterPro" id="IPR045276">
    <property type="entry name" value="YbiO_bact"/>
</dbReference>
<dbReference type="Proteomes" id="UP001442841">
    <property type="component" value="Chromosome"/>
</dbReference>
<evidence type="ECO:0000313" key="11">
    <source>
        <dbReference type="EMBL" id="XAN05943.1"/>
    </source>
</evidence>
<feature type="domain" description="Mechanosensitive ion channel MscS C-terminal" evidence="9">
    <location>
        <begin position="213"/>
        <end position="297"/>
    </location>
</feature>
<keyword evidence="12" id="KW-1185">Reference proteome</keyword>
<dbReference type="Pfam" id="PF00924">
    <property type="entry name" value="MS_channel_2nd"/>
    <property type="match status" value="1"/>
</dbReference>
<evidence type="ECO:0000259" key="10">
    <source>
        <dbReference type="Pfam" id="PF21088"/>
    </source>
</evidence>
<sequence>MRSVELSAAPAKMVRMTPQIVWNWPETAIEIGVLLVVAFVIYRVISHGIKLVVRQSVRRAEERYADEDSRAARILTSFTGISLKRHQARTKTLGSVLRSVNAVVVLTVTVMMVLRALGIPLTPLLASAGVGGVALGFGAQSLVKDYLSGIFMILEDQFGVGDFVDLGEATGTIEEVGLRVTRLRDVSGQVWYVRNGEILRVGNLSQGWSTGTVVVPVAADSDPVKVLAVLEKTMDEIEADEAFADVLLERPSVAGIDAVSGGTMTVKIFAKCAPNQHWKVQRTILMRSVEDLRRAGIRGPIVPGGYAPEDPSAAI</sequence>
<dbReference type="Pfam" id="PF21088">
    <property type="entry name" value="MS_channel_1st"/>
    <property type="match status" value="1"/>
</dbReference>
<evidence type="ECO:0000256" key="5">
    <source>
        <dbReference type="ARBA" id="ARBA00022989"/>
    </source>
</evidence>
<evidence type="ECO:0000256" key="3">
    <source>
        <dbReference type="ARBA" id="ARBA00022475"/>
    </source>
</evidence>
<evidence type="ECO:0000256" key="7">
    <source>
        <dbReference type="SAM" id="Phobius"/>
    </source>
</evidence>
<evidence type="ECO:0000256" key="4">
    <source>
        <dbReference type="ARBA" id="ARBA00022692"/>
    </source>
</evidence>
<dbReference type="Gene3D" id="1.10.287.1260">
    <property type="match status" value="1"/>
</dbReference>
<dbReference type="EMBL" id="CP154795">
    <property type="protein sequence ID" value="XAN05943.1"/>
    <property type="molecule type" value="Genomic_DNA"/>
</dbReference>
<protein>
    <submittedName>
        <fullName evidence="11">Mechanosensitive ion channel family protein</fullName>
    </submittedName>
</protein>
<evidence type="ECO:0000313" key="12">
    <source>
        <dbReference type="Proteomes" id="UP001442841"/>
    </source>
</evidence>
<dbReference type="Pfam" id="PF21082">
    <property type="entry name" value="MS_channel_3rd"/>
    <property type="match status" value="1"/>
</dbReference>
<dbReference type="SUPFAM" id="SSF82861">
    <property type="entry name" value="Mechanosensitive channel protein MscS (YggB), transmembrane region"/>
    <property type="match status" value="1"/>
</dbReference>
<evidence type="ECO:0000259" key="9">
    <source>
        <dbReference type="Pfam" id="PF21082"/>
    </source>
</evidence>
<evidence type="ECO:0000256" key="6">
    <source>
        <dbReference type="ARBA" id="ARBA00023136"/>
    </source>
</evidence>
<feature type="transmembrane region" description="Helical" evidence="7">
    <location>
        <begin position="95"/>
        <end position="118"/>
    </location>
</feature>
<comment type="subcellular location">
    <subcellularLocation>
        <location evidence="1">Cell membrane</location>
        <topology evidence="1">Multi-pass membrane protein</topology>
    </subcellularLocation>
</comment>
<proteinExistence type="inferred from homology"/>
<dbReference type="PANTHER" id="PTHR30460:SF0">
    <property type="entry name" value="MODERATE CONDUCTANCE MECHANOSENSITIVE CHANNEL YBIO"/>
    <property type="match status" value="1"/>
</dbReference>
<dbReference type="InterPro" id="IPR011014">
    <property type="entry name" value="MscS_channel_TM-2"/>
</dbReference>
<dbReference type="Gene3D" id="3.30.70.100">
    <property type="match status" value="1"/>
</dbReference>
<dbReference type="InterPro" id="IPR049278">
    <property type="entry name" value="MS_channel_C"/>
</dbReference>
<dbReference type="InterPro" id="IPR049142">
    <property type="entry name" value="MS_channel_1st"/>
</dbReference>
<evidence type="ECO:0000256" key="2">
    <source>
        <dbReference type="ARBA" id="ARBA00008017"/>
    </source>
</evidence>
<feature type="transmembrane region" description="Helical" evidence="7">
    <location>
        <begin position="31"/>
        <end position="53"/>
    </location>
</feature>
<reference evidence="11 12" key="1">
    <citation type="submission" date="2024-04" db="EMBL/GenBank/DDBJ databases">
        <title>Isolation of an actinomycete strain from pig manure.</title>
        <authorList>
            <person name="Gong T."/>
            <person name="Yu Z."/>
            <person name="An M."/>
            <person name="Wei C."/>
            <person name="Yang W."/>
            <person name="Liu L."/>
        </authorList>
    </citation>
    <scope>NUCLEOTIDE SEQUENCE [LARGE SCALE GENOMIC DNA]</scope>
    <source>
        <strain evidence="11 12">ZF39</strain>
    </source>
</reference>
<dbReference type="Gene3D" id="2.30.30.60">
    <property type="match status" value="1"/>
</dbReference>
<evidence type="ECO:0000256" key="1">
    <source>
        <dbReference type="ARBA" id="ARBA00004651"/>
    </source>
</evidence>
<dbReference type="SUPFAM" id="SSF50182">
    <property type="entry name" value="Sm-like ribonucleoproteins"/>
    <property type="match status" value="1"/>
</dbReference>
<name>A0ABZ3FMA1_9ACTN</name>
<keyword evidence="4 7" id="KW-0812">Transmembrane</keyword>
<feature type="domain" description="Mechanosensitive ion channel transmembrane helices 2/3" evidence="10">
    <location>
        <begin position="101"/>
        <end position="140"/>
    </location>
</feature>
<keyword evidence="3" id="KW-1003">Cell membrane</keyword>
<dbReference type="InterPro" id="IPR023408">
    <property type="entry name" value="MscS_beta-dom_sf"/>
</dbReference>
<gene>
    <name evidence="11" type="ORF">AADG42_00995</name>
</gene>
<keyword evidence="6 7" id="KW-0472">Membrane</keyword>